<organism evidence="1 2">
    <name type="scientific">Mycolicibacterium duvalii</name>
    <dbReference type="NCBI Taxonomy" id="39688"/>
    <lineage>
        <taxon>Bacteria</taxon>
        <taxon>Bacillati</taxon>
        <taxon>Actinomycetota</taxon>
        <taxon>Actinomycetes</taxon>
        <taxon>Mycobacteriales</taxon>
        <taxon>Mycobacteriaceae</taxon>
        <taxon>Mycolicibacterium</taxon>
    </lineage>
</organism>
<dbReference type="Pfam" id="PF10824">
    <property type="entry name" value="T7SS_ESX_EspC"/>
    <property type="match status" value="1"/>
</dbReference>
<dbReference type="InterPro" id="IPR022536">
    <property type="entry name" value="EspC"/>
</dbReference>
<evidence type="ECO:0000313" key="2">
    <source>
        <dbReference type="Proteomes" id="UP000467006"/>
    </source>
</evidence>
<proteinExistence type="predicted"/>
<protein>
    <submittedName>
        <fullName evidence="1">Uncharacterized protein</fullName>
    </submittedName>
</protein>
<sequence>MFARLSVDTDSVRTYGANSSGHAADLHDVAHRLGGVGSSAAAALGPVGARFTAALTRAAAGEATALVALSGSLAGARDAATGAATAYESSDADAGARVAGLW</sequence>
<accession>A0A7I7K1U5</accession>
<reference evidence="1 2" key="1">
    <citation type="journal article" date="2019" name="Emerg. Microbes Infect.">
        <title>Comprehensive subspecies identification of 175 nontuberculous mycobacteria species based on 7547 genomic profiles.</title>
        <authorList>
            <person name="Matsumoto Y."/>
            <person name="Kinjo T."/>
            <person name="Motooka D."/>
            <person name="Nabeya D."/>
            <person name="Jung N."/>
            <person name="Uechi K."/>
            <person name="Horii T."/>
            <person name="Iida T."/>
            <person name="Fujita J."/>
            <person name="Nakamura S."/>
        </authorList>
    </citation>
    <scope>NUCLEOTIDE SEQUENCE [LARGE SCALE GENOMIC DNA]</scope>
    <source>
        <strain evidence="1 2">JCM 6396</strain>
    </source>
</reference>
<dbReference type="AlphaFoldDB" id="A0A7I7K1U5"/>
<name>A0A7I7K1U5_9MYCO</name>
<keyword evidence="2" id="KW-1185">Reference proteome</keyword>
<gene>
    <name evidence="1" type="ORF">MDUV_29800</name>
</gene>
<dbReference type="KEGG" id="mdu:MDUV_29800"/>
<dbReference type="EMBL" id="AP022563">
    <property type="protein sequence ID" value="BBX18120.1"/>
    <property type="molecule type" value="Genomic_DNA"/>
</dbReference>
<dbReference type="GO" id="GO:0009306">
    <property type="term" value="P:protein secretion"/>
    <property type="evidence" value="ECO:0007669"/>
    <property type="project" value="InterPro"/>
</dbReference>
<evidence type="ECO:0000313" key="1">
    <source>
        <dbReference type="EMBL" id="BBX18120.1"/>
    </source>
</evidence>
<dbReference type="Proteomes" id="UP000467006">
    <property type="component" value="Chromosome"/>
</dbReference>